<gene>
    <name evidence="3" type="primary">thpR</name>
    <name evidence="3" type="ORF">ACFOES_12685</name>
</gene>
<feature type="active site" description="Proton acceptor" evidence="2">
    <location>
        <position position="120"/>
    </location>
</feature>
<keyword evidence="1 2" id="KW-0378">Hydrolase</keyword>
<evidence type="ECO:0000313" key="4">
    <source>
        <dbReference type="Proteomes" id="UP001595443"/>
    </source>
</evidence>
<proteinExistence type="inferred from homology"/>
<dbReference type="PANTHER" id="PTHR35561:SF1">
    <property type="entry name" value="RNA 2',3'-CYCLIC PHOSPHODIESTERASE"/>
    <property type="match status" value="1"/>
</dbReference>
<organism evidence="3 4">
    <name type="scientific">Acidimangrovimonas pyrenivorans</name>
    <dbReference type="NCBI Taxonomy" id="2030798"/>
    <lineage>
        <taxon>Bacteria</taxon>
        <taxon>Pseudomonadati</taxon>
        <taxon>Pseudomonadota</taxon>
        <taxon>Alphaproteobacteria</taxon>
        <taxon>Rhodobacterales</taxon>
        <taxon>Paracoccaceae</taxon>
        <taxon>Acidimangrovimonas</taxon>
    </lineage>
</organism>
<dbReference type="SUPFAM" id="SSF55144">
    <property type="entry name" value="LigT-like"/>
    <property type="match status" value="1"/>
</dbReference>
<dbReference type="HAMAP" id="MF_01940">
    <property type="entry name" value="RNA_CPDase"/>
    <property type="match status" value="1"/>
</dbReference>
<evidence type="ECO:0000313" key="3">
    <source>
        <dbReference type="EMBL" id="MFC2968955.1"/>
    </source>
</evidence>
<dbReference type="EMBL" id="JBHRSK010000008">
    <property type="protein sequence ID" value="MFC2968955.1"/>
    <property type="molecule type" value="Genomic_DNA"/>
</dbReference>
<dbReference type="PANTHER" id="PTHR35561">
    <property type="entry name" value="RNA 2',3'-CYCLIC PHOSPHODIESTERASE"/>
    <property type="match status" value="1"/>
</dbReference>
<dbReference type="RefSeq" id="WP_377833661.1">
    <property type="nucleotide sequence ID" value="NZ_JBHRSK010000008.1"/>
</dbReference>
<comment type="catalytic activity">
    <reaction evidence="2">
        <text>a 3'-end 2',3'-cyclophospho-ribonucleotide-RNA + H2O = a 3'-end 2'-phospho-ribonucleotide-RNA + H(+)</text>
        <dbReference type="Rhea" id="RHEA:11828"/>
        <dbReference type="Rhea" id="RHEA-COMP:10464"/>
        <dbReference type="Rhea" id="RHEA-COMP:17353"/>
        <dbReference type="ChEBI" id="CHEBI:15377"/>
        <dbReference type="ChEBI" id="CHEBI:15378"/>
        <dbReference type="ChEBI" id="CHEBI:83064"/>
        <dbReference type="ChEBI" id="CHEBI:173113"/>
        <dbReference type="EC" id="3.1.4.58"/>
    </reaction>
</comment>
<dbReference type="NCBIfam" id="TIGR02258">
    <property type="entry name" value="2_5_ligase"/>
    <property type="match status" value="1"/>
</dbReference>
<feature type="short sequence motif" description="HXTX 1" evidence="2">
    <location>
        <begin position="37"/>
        <end position="40"/>
    </location>
</feature>
<feature type="short sequence motif" description="HXTX 2" evidence="2">
    <location>
        <begin position="120"/>
        <end position="123"/>
    </location>
</feature>
<dbReference type="Gene3D" id="3.90.1140.10">
    <property type="entry name" value="Cyclic phosphodiesterase"/>
    <property type="match status" value="1"/>
</dbReference>
<keyword evidence="4" id="KW-1185">Reference proteome</keyword>
<comment type="caution">
    <text evidence="3">The sequence shown here is derived from an EMBL/GenBank/DDBJ whole genome shotgun (WGS) entry which is preliminary data.</text>
</comment>
<dbReference type="Proteomes" id="UP001595443">
    <property type="component" value="Unassembled WGS sequence"/>
</dbReference>
<dbReference type="InterPro" id="IPR009097">
    <property type="entry name" value="Cyclic_Pdiesterase"/>
</dbReference>
<evidence type="ECO:0000256" key="1">
    <source>
        <dbReference type="ARBA" id="ARBA00022801"/>
    </source>
</evidence>
<dbReference type="EC" id="3.1.4.58" evidence="2"/>
<protein>
    <recommendedName>
        <fullName evidence="2">RNA 2',3'-cyclic phosphodiesterase</fullName>
        <shortName evidence="2">RNA 2',3'-CPDase</shortName>
        <ecNumber evidence="2">3.1.4.58</ecNumber>
    </recommendedName>
</protein>
<accession>A0ABV7AIM6</accession>
<evidence type="ECO:0000256" key="2">
    <source>
        <dbReference type="HAMAP-Rule" id="MF_01940"/>
    </source>
</evidence>
<comment type="function">
    <text evidence="2">Hydrolyzes RNA 2',3'-cyclic phosphodiester to an RNA 2'-phosphomonoester.</text>
</comment>
<feature type="active site" description="Proton donor" evidence="2">
    <location>
        <position position="37"/>
    </location>
</feature>
<dbReference type="Pfam" id="PF13563">
    <property type="entry name" value="2_5_RNA_ligase2"/>
    <property type="match status" value="1"/>
</dbReference>
<sequence>MTRAFAAISLPEAQRSALAALQLMLPLPRRVPEENLHLTLVFLGDLDDAGLEAVHEAFCAVEGAPFELTLSGVGLFGGARPRVAWAGVAPSPELLALQARIAAAARRAGAEPDHRRYTPHVTLARFAPGAVEAPRLEHAVVQVADFRSGPFSVMDFVLYESRLSPKGAHHRALVHYPLGG</sequence>
<name>A0ABV7AIM6_9RHOB</name>
<dbReference type="InterPro" id="IPR004175">
    <property type="entry name" value="RNA_CPDase"/>
</dbReference>
<comment type="similarity">
    <text evidence="2">Belongs to the 2H phosphoesterase superfamily. ThpR family.</text>
</comment>
<reference evidence="4" key="1">
    <citation type="journal article" date="2019" name="Int. J. Syst. Evol. Microbiol.">
        <title>The Global Catalogue of Microorganisms (GCM) 10K type strain sequencing project: providing services to taxonomists for standard genome sequencing and annotation.</title>
        <authorList>
            <consortium name="The Broad Institute Genomics Platform"/>
            <consortium name="The Broad Institute Genome Sequencing Center for Infectious Disease"/>
            <person name="Wu L."/>
            <person name="Ma J."/>
        </authorList>
    </citation>
    <scope>NUCLEOTIDE SEQUENCE [LARGE SCALE GENOMIC DNA]</scope>
    <source>
        <strain evidence="4">KCTC 62192</strain>
    </source>
</reference>